<protein>
    <submittedName>
        <fullName evidence="2">Uncharacterized protein</fullName>
    </submittedName>
</protein>
<evidence type="ECO:0000313" key="2">
    <source>
        <dbReference type="EMBL" id="PFH45805.1"/>
    </source>
</evidence>
<reference evidence="2 3" key="1">
    <citation type="submission" date="2014-02" db="EMBL/GenBank/DDBJ databases">
        <title>Transposable element dynamics among asymbiotic and ectomycorrhizal Amanita fungi.</title>
        <authorList>
            <consortium name="DOE Joint Genome Institute"/>
            <person name="Hess J."/>
            <person name="Skrede I."/>
            <person name="Wolfe B."/>
            <person name="LaButti K."/>
            <person name="Ohm R.A."/>
            <person name="Grigoriev I.V."/>
            <person name="Pringle A."/>
        </authorList>
    </citation>
    <scope>NUCLEOTIDE SEQUENCE [LARGE SCALE GENOMIC DNA]</scope>
    <source>
        <strain evidence="2 3">SKay4041</strain>
    </source>
</reference>
<sequence>MMANLTLNSERQSLTSLEAELCQTSHLLLTYPDQHKPELWHQIQLIEASVSQKRDSIQHLEEEVKSIQFQQLPPLTDPLLPLSIESSDPHHSAPTDTPPLHPTTTLPNIPDHPQMTNILNKCPASPFPSDIQEPPTARIWLNDPMVVDKQ</sequence>
<proteinExistence type="predicted"/>
<evidence type="ECO:0000313" key="3">
    <source>
        <dbReference type="Proteomes" id="UP000242287"/>
    </source>
</evidence>
<feature type="region of interest" description="Disordered" evidence="1">
    <location>
        <begin position="80"/>
        <end position="136"/>
    </location>
</feature>
<gene>
    <name evidence="2" type="ORF">AMATHDRAFT_8637</name>
</gene>
<dbReference type="EMBL" id="KZ302287">
    <property type="protein sequence ID" value="PFH45805.1"/>
    <property type="molecule type" value="Genomic_DNA"/>
</dbReference>
<organism evidence="2 3">
    <name type="scientific">Amanita thiersii Skay4041</name>
    <dbReference type="NCBI Taxonomy" id="703135"/>
    <lineage>
        <taxon>Eukaryota</taxon>
        <taxon>Fungi</taxon>
        <taxon>Dikarya</taxon>
        <taxon>Basidiomycota</taxon>
        <taxon>Agaricomycotina</taxon>
        <taxon>Agaricomycetes</taxon>
        <taxon>Agaricomycetidae</taxon>
        <taxon>Agaricales</taxon>
        <taxon>Pluteineae</taxon>
        <taxon>Amanitaceae</taxon>
        <taxon>Amanita</taxon>
    </lineage>
</organism>
<name>A0A2A9N6Q1_9AGAR</name>
<keyword evidence="3" id="KW-1185">Reference proteome</keyword>
<evidence type="ECO:0000256" key="1">
    <source>
        <dbReference type="SAM" id="MobiDB-lite"/>
    </source>
</evidence>
<dbReference type="AlphaFoldDB" id="A0A2A9N6Q1"/>
<accession>A0A2A9N6Q1</accession>
<dbReference type="Proteomes" id="UP000242287">
    <property type="component" value="Unassembled WGS sequence"/>
</dbReference>